<evidence type="ECO:0000313" key="4">
    <source>
        <dbReference type="Proteomes" id="UP000695022"/>
    </source>
</evidence>
<name>A0ABM1E0Y9_PRICU</name>
<proteinExistence type="predicted"/>
<feature type="domain" description="DDE Tnp4" evidence="3">
    <location>
        <begin position="53"/>
        <end position="133"/>
    </location>
</feature>
<comment type="cofactor">
    <cofactor evidence="1">
        <name>a divalent metal cation</name>
        <dbReference type="ChEBI" id="CHEBI:60240"/>
    </cofactor>
</comment>
<protein>
    <submittedName>
        <fullName evidence="5">Uncharacterized protein LOC106807881</fullName>
    </submittedName>
</protein>
<evidence type="ECO:0000256" key="2">
    <source>
        <dbReference type="ARBA" id="ARBA00022723"/>
    </source>
</evidence>
<dbReference type="Proteomes" id="UP000695022">
    <property type="component" value="Unplaced"/>
</dbReference>
<evidence type="ECO:0000256" key="1">
    <source>
        <dbReference type="ARBA" id="ARBA00001968"/>
    </source>
</evidence>
<reference evidence="5" key="1">
    <citation type="submission" date="2025-08" db="UniProtKB">
        <authorList>
            <consortium name="RefSeq"/>
        </authorList>
    </citation>
    <scope>IDENTIFICATION</scope>
</reference>
<dbReference type="Pfam" id="PF13359">
    <property type="entry name" value="DDE_Tnp_4"/>
    <property type="match status" value="1"/>
</dbReference>
<organism evidence="4 5">
    <name type="scientific">Priapulus caudatus</name>
    <name type="common">Priapulid worm</name>
    <dbReference type="NCBI Taxonomy" id="37621"/>
    <lineage>
        <taxon>Eukaryota</taxon>
        <taxon>Metazoa</taxon>
        <taxon>Ecdysozoa</taxon>
        <taxon>Scalidophora</taxon>
        <taxon>Priapulida</taxon>
        <taxon>Priapulimorpha</taxon>
        <taxon>Priapulimorphida</taxon>
        <taxon>Priapulidae</taxon>
        <taxon>Priapulus</taxon>
    </lineage>
</organism>
<gene>
    <name evidence="5" type="primary">LOC106807881</name>
</gene>
<dbReference type="GeneID" id="106807881"/>
<evidence type="ECO:0000259" key="3">
    <source>
        <dbReference type="Pfam" id="PF13359"/>
    </source>
</evidence>
<dbReference type="InterPro" id="IPR027806">
    <property type="entry name" value="HARBI1_dom"/>
</dbReference>
<dbReference type="RefSeq" id="XP_014665860.1">
    <property type="nucleotide sequence ID" value="XM_014810374.1"/>
</dbReference>
<evidence type="ECO:0000313" key="5">
    <source>
        <dbReference type="RefSeq" id="XP_014665860.1"/>
    </source>
</evidence>
<keyword evidence="2" id="KW-0479">Metal-binding</keyword>
<accession>A0ABM1E0Y9</accession>
<keyword evidence="4" id="KW-1185">Reference proteome</keyword>
<sequence length="209" mass="23779">MELPQLHRGIRWEAHQHPTYHTFRQACTLDQSMRARTANIPDPTPYPGDDTPMAYTIVADDAFPLRDDIMKPYPYRSMELDKRVYNYRLSRAQRVVENAFGIMANKFRVFLTTIALPPETVDKIVMATCALHNYLHVKIGTGYVAKVGDSEDPGTHAITAGLWHKDPQLEQAALKPGTNPTKKAKAHRDLLKSYFNSELGPVDWQWGKC</sequence>